<protein>
    <submittedName>
        <fullName evidence="2">Heavy metal translocating P-type ATPase metal-binding domain-containing protein</fullName>
    </submittedName>
</protein>
<sequence>MRKEGALTTVFQHQSQPVCCHGCLAVLNAIEKNGLVDEYLQSKHVDQGSAL</sequence>
<keyword evidence="3" id="KW-1185">Reference proteome</keyword>
<name>A0ABR6X551_9BURK</name>
<gene>
    <name evidence="2" type="ORF">H8K52_11805</name>
</gene>
<feature type="domain" description="Putative metal-binding" evidence="1">
    <location>
        <begin position="5"/>
        <end position="42"/>
    </location>
</feature>
<evidence type="ECO:0000259" key="1">
    <source>
        <dbReference type="Pfam" id="PF12156"/>
    </source>
</evidence>
<dbReference type="InterPro" id="IPR021993">
    <property type="entry name" value="ATPase-cat-bd"/>
</dbReference>
<reference evidence="2 3" key="1">
    <citation type="submission" date="2020-08" db="EMBL/GenBank/DDBJ databases">
        <title>Novel species isolated from subtropical streams in China.</title>
        <authorList>
            <person name="Lu H."/>
        </authorList>
    </citation>
    <scope>NUCLEOTIDE SEQUENCE [LARGE SCALE GENOMIC DNA]</scope>
    <source>
        <strain evidence="2 3">KACC 16656</strain>
    </source>
</reference>
<dbReference type="Pfam" id="PF12156">
    <property type="entry name" value="ATPase-cat_bd"/>
    <property type="match status" value="1"/>
</dbReference>
<proteinExistence type="predicted"/>
<accession>A0ABR6X551</accession>
<evidence type="ECO:0000313" key="3">
    <source>
        <dbReference type="Proteomes" id="UP000648257"/>
    </source>
</evidence>
<dbReference type="EMBL" id="JACOFW010000012">
    <property type="protein sequence ID" value="MBC3808029.1"/>
    <property type="molecule type" value="Genomic_DNA"/>
</dbReference>
<organism evidence="2 3">
    <name type="scientific">Undibacterium seohonense</name>
    <dbReference type="NCBI Taxonomy" id="1344950"/>
    <lineage>
        <taxon>Bacteria</taxon>
        <taxon>Pseudomonadati</taxon>
        <taxon>Pseudomonadota</taxon>
        <taxon>Betaproteobacteria</taxon>
        <taxon>Burkholderiales</taxon>
        <taxon>Oxalobacteraceae</taxon>
        <taxon>Undibacterium</taxon>
    </lineage>
</organism>
<comment type="caution">
    <text evidence="2">The sequence shown here is derived from an EMBL/GenBank/DDBJ whole genome shotgun (WGS) entry which is preliminary data.</text>
</comment>
<evidence type="ECO:0000313" key="2">
    <source>
        <dbReference type="EMBL" id="MBC3808029.1"/>
    </source>
</evidence>
<dbReference type="Proteomes" id="UP000648257">
    <property type="component" value="Unassembled WGS sequence"/>
</dbReference>